<dbReference type="InterPro" id="IPR011323">
    <property type="entry name" value="Mss4/transl-control_tumour"/>
</dbReference>
<reference evidence="5 6" key="1">
    <citation type="submission" date="2018-11" db="EMBL/GenBank/DDBJ databases">
        <title>Genome sequence of Saitozyma podzolica DSM 27192.</title>
        <authorList>
            <person name="Aliyu H."/>
            <person name="Gorte O."/>
            <person name="Ochsenreither K."/>
        </authorList>
    </citation>
    <scope>NUCLEOTIDE SEQUENCE [LARGE SCALE GENOMIC DNA]</scope>
    <source>
        <strain evidence="5 6">DSM 27192</strain>
    </source>
</reference>
<dbReference type="GO" id="GO:0005829">
    <property type="term" value="C:cytosol"/>
    <property type="evidence" value="ECO:0007669"/>
    <property type="project" value="TreeGrafter"/>
</dbReference>
<organism evidence="5 6">
    <name type="scientific">Saitozyma podzolica</name>
    <dbReference type="NCBI Taxonomy" id="1890683"/>
    <lineage>
        <taxon>Eukaryota</taxon>
        <taxon>Fungi</taxon>
        <taxon>Dikarya</taxon>
        <taxon>Basidiomycota</taxon>
        <taxon>Agaricomycotina</taxon>
        <taxon>Tremellomycetes</taxon>
        <taxon>Tremellales</taxon>
        <taxon>Trimorphomycetaceae</taxon>
        <taxon>Saitozyma</taxon>
    </lineage>
</organism>
<dbReference type="GO" id="GO:0008270">
    <property type="term" value="F:zinc ion binding"/>
    <property type="evidence" value="ECO:0007669"/>
    <property type="project" value="TreeGrafter"/>
</dbReference>
<keyword evidence="6" id="KW-1185">Reference proteome</keyword>
<dbReference type="InterPro" id="IPR007515">
    <property type="entry name" value="Mss4"/>
</dbReference>
<gene>
    <name evidence="5" type="ORF">EHS25_005239</name>
</gene>
<dbReference type="GO" id="GO:0005085">
    <property type="term" value="F:guanyl-nucleotide exchange factor activity"/>
    <property type="evidence" value="ECO:0007669"/>
    <property type="project" value="UniProtKB-KW"/>
</dbReference>
<dbReference type="InterPro" id="IPR011057">
    <property type="entry name" value="Mss4-like_sf"/>
</dbReference>
<evidence type="ECO:0000256" key="4">
    <source>
        <dbReference type="SAM" id="MobiDB-lite"/>
    </source>
</evidence>
<feature type="region of interest" description="Disordered" evidence="4">
    <location>
        <begin position="22"/>
        <end position="57"/>
    </location>
</feature>
<dbReference type="EMBL" id="RSCD01000022">
    <property type="protein sequence ID" value="RSH83994.1"/>
    <property type="molecule type" value="Genomic_DNA"/>
</dbReference>
<sequence>MSAQLNPSDPTQPSQADILAALASGSFRPKQPPQTVTYSELGPEASSSLVSSSSGSKRNAGRVYCFRQGCGSLIILPETGELVETDVPVLPEDPASPFPPTPATPSYWRVPTPFSFENIGYSRPDATTSIPPSSPGMDTAKGKVKWLICAECDLGPVGWSFEGGKESWVAVERVRYAKPVEGGEALVKEVQETQEV</sequence>
<dbReference type="Proteomes" id="UP000279259">
    <property type="component" value="Unassembled WGS sequence"/>
</dbReference>
<evidence type="ECO:0000256" key="3">
    <source>
        <dbReference type="ARBA" id="ARBA00022927"/>
    </source>
</evidence>
<dbReference type="STRING" id="1890683.A0A427XYM2"/>
<dbReference type="GO" id="GO:0006892">
    <property type="term" value="P:post-Golgi vesicle-mediated transport"/>
    <property type="evidence" value="ECO:0007669"/>
    <property type="project" value="TreeGrafter"/>
</dbReference>
<dbReference type="Pfam" id="PF04421">
    <property type="entry name" value="Mss4"/>
    <property type="match status" value="1"/>
</dbReference>
<proteinExistence type="predicted"/>
<feature type="compositionally biased region" description="Low complexity" evidence="4">
    <location>
        <begin position="46"/>
        <end position="56"/>
    </location>
</feature>
<keyword evidence="1" id="KW-0813">Transport</keyword>
<keyword evidence="3" id="KW-0653">Protein transport</keyword>
<evidence type="ECO:0000256" key="1">
    <source>
        <dbReference type="ARBA" id="ARBA00022448"/>
    </source>
</evidence>
<dbReference type="PANTHER" id="PTHR13276:SF0">
    <property type="entry name" value="GUANINE NUCLEOTIDE EXCHANGE FACTOR MSS4"/>
    <property type="match status" value="1"/>
</dbReference>
<comment type="caution">
    <text evidence="5">The sequence shown here is derived from an EMBL/GenBank/DDBJ whole genome shotgun (WGS) entry which is preliminary data.</text>
</comment>
<dbReference type="OrthoDB" id="30840at2759"/>
<evidence type="ECO:0008006" key="7">
    <source>
        <dbReference type="Google" id="ProtNLM"/>
    </source>
</evidence>
<evidence type="ECO:0000256" key="2">
    <source>
        <dbReference type="ARBA" id="ARBA00022658"/>
    </source>
</evidence>
<dbReference type="GO" id="GO:0016020">
    <property type="term" value="C:membrane"/>
    <property type="evidence" value="ECO:0007669"/>
    <property type="project" value="TreeGrafter"/>
</dbReference>
<dbReference type="GO" id="GO:0007264">
    <property type="term" value="P:small GTPase-mediated signal transduction"/>
    <property type="evidence" value="ECO:0007669"/>
    <property type="project" value="InterPro"/>
</dbReference>
<dbReference type="PROSITE" id="PS51796">
    <property type="entry name" value="MSS4"/>
    <property type="match status" value="1"/>
</dbReference>
<dbReference type="GO" id="GO:0015031">
    <property type="term" value="P:protein transport"/>
    <property type="evidence" value="ECO:0007669"/>
    <property type="project" value="UniProtKB-KW"/>
</dbReference>
<dbReference type="SUPFAM" id="SSF51316">
    <property type="entry name" value="Mss4-like"/>
    <property type="match status" value="1"/>
</dbReference>
<dbReference type="PANTHER" id="PTHR13276">
    <property type="entry name" value="GUANINE NUCLEOTIDE EXCHANGE FACTOR MSS4"/>
    <property type="match status" value="1"/>
</dbReference>
<accession>A0A427XYM2</accession>
<evidence type="ECO:0000313" key="6">
    <source>
        <dbReference type="Proteomes" id="UP000279259"/>
    </source>
</evidence>
<name>A0A427XYM2_9TREE</name>
<keyword evidence="2" id="KW-0344">Guanine-nucleotide releasing factor</keyword>
<protein>
    <recommendedName>
        <fullName evidence="7">Mss4-like protein</fullName>
    </recommendedName>
</protein>
<evidence type="ECO:0000313" key="5">
    <source>
        <dbReference type="EMBL" id="RSH83994.1"/>
    </source>
</evidence>
<dbReference type="Gene3D" id="2.170.150.10">
    <property type="entry name" value="Metal Binding Protein, Guanine Nucleotide Exchange Factor, Chain A"/>
    <property type="match status" value="1"/>
</dbReference>
<dbReference type="AlphaFoldDB" id="A0A427XYM2"/>